<keyword evidence="3" id="KW-1185">Reference proteome</keyword>
<dbReference type="EMBL" id="QJKJ01005903">
    <property type="protein sequence ID" value="RDX88579.1"/>
    <property type="molecule type" value="Genomic_DNA"/>
</dbReference>
<name>A0A371GDF9_MUCPR</name>
<reference evidence="2" key="1">
    <citation type="submission" date="2018-05" db="EMBL/GenBank/DDBJ databases">
        <title>Draft genome of Mucuna pruriens seed.</title>
        <authorList>
            <person name="Nnadi N.E."/>
            <person name="Vos R."/>
            <person name="Hasami M.H."/>
            <person name="Devisetty U.K."/>
            <person name="Aguiy J.C."/>
        </authorList>
    </citation>
    <scope>NUCLEOTIDE SEQUENCE [LARGE SCALE GENOMIC DNA]</scope>
    <source>
        <strain evidence="2">JCA_2017</strain>
    </source>
</reference>
<evidence type="ECO:0000313" key="3">
    <source>
        <dbReference type="Proteomes" id="UP000257109"/>
    </source>
</evidence>
<proteinExistence type="predicted"/>
<gene>
    <name evidence="2" type="ORF">CR513_29810</name>
</gene>
<evidence type="ECO:0000256" key="1">
    <source>
        <dbReference type="SAM" id="MobiDB-lite"/>
    </source>
</evidence>
<evidence type="ECO:0000313" key="2">
    <source>
        <dbReference type="EMBL" id="RDX88579.1"/>
    </source>
</evidence>
<sequence length="73" mass="8574">MYVYVRVSFFPCNYDLDCTLSVEEKECERNSEMKAKREREKRNGGGQDSSVIADMRKGTCRQQESQILLYYCS</sequence>
<feature type="region of interest" description="Disordered" evidence="1">
    <location>
        <begin position="30"/>
        <end position="57"/>
    </location>
</feature>
<comment type="caution">
    <text evidence="2">The sequence shown here is derived from an EMBL/GenBank/DDBJ whole genome shotgun (WGS) entry which is preliminary data.</text>
</comment>
<dbReference type="Proteomes" id="UP000257109">
    <property type="component" value="Unassembled WGS sequence"/>
</dbReference>
<organism evidence="2 3">
    <name type="scientific">Mucuna pruriens</name>
    <name type="common">Velvet bean</name>
    <name type="synonym">Dolichos pruriens</name>
    <dbReference type="NCBI Taxonomy" id="157652"/>
    <lineage>
        <taxon>Eukaryota</taxon>
        <taxon>Viridiplantae</taxon>
        <taxon>Streptophyta</taxon>
        <taxon>Embryophyta</taxon>
        <taxon>Tracheophyta</taxon>
        <taxon>Spermatophyta</taxon>
        <taxon>Magnoliopsida</taxon>
        <taxon>eudicotyledons</taxon>
        <taxon>Gunneridae</taxon>
        <taxon>Pentapetalae</taxon>
        <taxon>rosids</taxon>
        <taxon>fabids</taxon>
        <taxon>Fabales</taxon>
        <taxon>Fabaceae</taxon>
        <taxon>Papilionoideae</taxon>
        <taxon>50 kb inversion clade</taxon>
        <taxon>NPAAA clade</taxon>
        <taxon>indigoferoid/millettioid clade</taxon>
        <taxon>Phaseoleae</taxon>
        <taxon>Mucuna</taxon>
    </lineage>
</organism>
<protein>
    <submittedName>
        <fullName evidence="2">Uncharacterized protein</fullName>
    </submittedName>
</protein>
<accession>A0A371GDF9</accession>
<dbReference type="AlphaFoldDB" id="A0A371GDF9"/>
<feature type="non-terminal residue" evidence="2">
    <location>
        <position position="1"/>
    </location>
</feature>
<feature type="compositionally biased region" description="Basic and acidic residues" evidence="1">
    <location>
        <begin position="30"/>
        <end position="43"/>
    </location>
</feature>